<evidence type="ECO:0000256" key="4">
    <source>
        <dbReference type="SAM" id="Phobius"/>
    </source>
</evidence>
<organism evidence="6">
    <name type="scientific">Lygus hesperus</name>
    <name type="common">Western plant bug</name>
    <dbReference type="NCBI Taxonomy" id="30085"/>
    <lineage>
        <taxon>Eukaryota</taxon>
        <taxon>Metazoa</taxon>
        <taxon>Ecdysozoa</taxon>
        <taxon>Arthropoda</taxon>
        <taxon>Hexapoda</taxon>
        <taxon>Insecta</taxon>
        <taxon>Pterygota</taxon>
        <taxon>Neoptera</taxon>
        <taxon>Paraneoptera</taxon>
        <taxon>Hemiptera</taxon>
        <taxon>Heteroptera</taxon>
        <taxon>Panheteroptera</taxon>
        <taxon>Cimicomorpha</taxon>
        <taxon>Miridae</taxon>
        <taxon>Mirini</taxon>
        <taxon>Lygus</taxon>
    </lineage>
</organism>
<dbReference type="Pfam" id="PF12799">
    <property type="entry name" value="LRR_4"/>
    <property type="match status" value="1"/>
</dbReference>
<feature type="transmembrane region" description="Helical" evidence="4">
    <location>
        <begin position="273"/>
        <end position="295"/>
    </location>
</feature>
<feature type="region of interest" description="Disordered" evidence="3">
    <location>
        <begin position="327"/>
        <end position="356"/>
    </location>
</feature>
<evidence type="ECO:0000256" key="3">
    <source>
        <dbReference type="SAM" id="MobiDB-lite"/>
    </source>
</evidence>
<dbReference type="PROSITE" id="PS51450">
    <property type="entry name" value="LRR"/>
    <property type="match status" value="2"/>
</dbReference>
<reference evidence="6" key="1">
    <citation type="submission" date="2014-09" db="EMBL/GenBank/DDBJ databases">
        <authorList>
            <person name="Magalhaes I.L.F."/>
            <person name="Oliveira U."/>
            <person name="Santos F.R."/>
            <person name="Vidigal T.H.D.A."/>
            <person name="Brescovit A.D."/>
            <person name="Santos A.J."/>
        </authorList>
    </citation>
    <scope>NUCLEOTIDE SEQUENCE</scope>
</reference>
<evidence type="ECO:0000256" key="1">
    <source>
        <dbReference type="ARBA" id="ARBA00022614"/>
    </source>
</evidence>
<dbReference type="GO" id="GO:0005615">
    <property type="term" value="C:extracellular space"/>
    <property type="evidence" value="ECO:0007669"/>
    <property type="project" value="TreeGrafter"/>
</dbReference>
<keyword evidence="4" id="KW-1133">Transmembrane helix</keyword>
<dbReference type="SMART" id="SM00369">
    <property type="entry name" value="LRR_TYP"/>
    <property type="match status" value="3"/>
</dbReference>
<dbReference type="AlphaFoldDB" id="A0A0K8T1H4"/>
<dbReference type="SUPFAM" id="SSF52058">
    <property type="entry name" value="L domain-like"/>
    <property type="match status" value="1"/>
</dbReference>
<sequence length="385" mass="42280">MDVSLLFLCIGFLALFHGGEGGKTAAGLVCQINRVFKMVGADCSSRNFYNVPVLQRSVEVLDASVNRIRTLKNDSFVSYGSSLRFLYLFENLITIIEAGAFEPLTNLEVLDLHLNAIRDITPLLPFTLRKINLAENDVSNKIPLSAAQSLQTLSLAGNRLTSIPDTGILPQLTDLNLTDNPMEAVTINQLSNFCELEKLRLPPALLGSAFPSTCDCVKVNIWIVKHSIYVDPQFNCTVIDESECLANGSIEAQNAYAVCKAAHQALQWSGSSVWILVFGGIGLVFIIAVLLYYLWRRKYTKPRSQPCQPSAEEVRKARPFRMSTSRSFASRGSLRTPSKCSTSASMTSKDCSSSSIKSFSKTLSSKSTVSTYPCYVSKTALKDIP</sequence>
<keyword evidence="4" id="KW-0472">Membrane</keyword>
<feature type="compositionally biased region" description="Polar residues" evidence="3">
    <location>
        <begin position="327"/>
        <end position="340"/>
    </location>
</feature>
<keyword evidence="1" id="KW-0433">Leucine-rich repeat</keyword>
<feature type="compositionally biased region" description="Low complexity" evidence="3">
    <location>
        <begin position="341"/>
        <end position="356"/>
    </location>
</feature>
<keyword evidence="5" id="KW-0732">Signal</keyword>
<keyword evidence="2" id="KW-0677">Repeat</keyword>
<name>A0A0K8T1H4_LYGHE</name>
<protein>
    <submittedName>
        <fullName evidence="6">Uncharacterized protein</fullName>
    </submittedName>
</protein>
<evidence type="ECO:0000313" key="6">
    <source>
        <dbReference type="EMBL" id="JAG59025.1"/>
    </source>
</evidence>
<dbReference type="Gene3D" id="3.80.10.10">
    <property type="entry name" value="Ribonuclease Inhibitor"/>
    <property type="match status" value="1"/>
</dbReference>
<dbReference type="InterPro" id="IPR025875">
    <property type="entry name" value="Leu-rich_rpt_4"/>
</dbReference>
<evidence type="ECO:0000256" key="2">
    <source>
        <dbReference type="ARBA" id="ARBA00022737"/>
    </source>
</evidence>
<dbReference type="PANTHER" id="PTHR45712">
    <property type="entry name" value="AGAP008170-PA"/>
    <property type="match status" value="1"/>
</dbReference>
<proteinExistence type="predicted"/>
<dbReference type="InterPro" id="IPR050333">
    <property type="entry name" value="SLRP"/>
</dbReference>
<dbReference type="Pfam" id="PF13855">
    <property type="entry name" value="LRR_8"/>
    <property type="match status" value="1"/>
</dbReference>
<evidence type="ECO:0000256" key="5">
    <source>
        <dbReference type="SAM" id="SignalP"/>
    </source>
</evidence>
<dbReference type="InterPro" id="IPR001611">
    <property type="entry name" value="Leu-rich_rpt"/>
</dbReference>
<keyword evidence="4" id="KW-0812">Transmembrane</keyword>
<dbReference type="EMBL" id="GBRD01006796">
    <property type="protein sequence ID" value="JAG59025.1"/>
    <property type="molecule type" value="Transcribed_RNA"/>
</dbReference>
<dbReference type="PANTHER" id="PTHR45712:SF22">
    <property type="entry name" value="INSULIN-LIKE GROWTH FACTOR-BINDING PROTEIN COMPLEX ACID LABILE SUBUNIT"/>
    <property type="match status" value="1"/>
</dbReference>
<feature type="chain" id="PRO_5005519977" evidence="5">
    <location>
        <begin position="22"/>
        <end position="385"/>
    </location>
</feature>
<dbReference type="InterPro" id="IPR032675">
    <property type="entry name" value="LRR_dom_sf"/>
</dbReference>
<dbReference type="InterPro" id="IPR003591">
    <property type="entry name" value="Leu-rich_rpt_typical-subtyp"/>
</dbReference>
<accession>A0A0K8T1H4</accession>
<feature type="signal peptide" evidence="5">
    <location>
        <begin position="1"/>
        <end position="21"/>
    </location>
</feature>